<evidence type="ECO:0000256" key="1">
    <source>
        <dbReference type="SAM" id="MobiDB-lite"/>
    </source>
</evidence>
<feature type="transmembrane region" description="Helical" evidence="2">
    <location>
        <begin position="36"/>
        <end position="53"/>
    </location>
</feature>
<feature type="domain" description="Endonuclease/exonuclease/phosphatase" evidence="3">
    <location>
        <begin position="109"/>
        <end position="314"/>
    </location>
</feature>
<reference evidence="4" key="1">
    <citation type="journal article" date="2014" name="Int. J. Syst. Evol. Microbiol.">
        <title>Complete genome sequence of Corynebacterium casei LMG S-19264T (=DSM 44701T), isolated from a smear-ripened cheese.</title>
        <authorList>
            <consortium name="US DOE Joint Genome Institute (JGI-PGF)"/>
            <person name="Walter F."/>
            <person name="Albersmeier A."/>
            <person name="Kalinowski J."/>
            <person name="Ruckert C."/>
        </authorList>
    </citation>
    <scope>NUCLEOTIDE SEQUENCE</scope>
    <source>
        <strain evidence="4">KCTC 12719</strain>
    </source>
</reference>
<keyword evidence="5" id="KW-1185">Reference proteome</keyword>
<evidence type="ECO:0000259" key="3">
    <source>
        <dbReference type="Pfam" id="PF03372"/>
    </source>
</evidence>
<reference evidence="4" key="2">
    <citation type="submission" date="2020-09" db="EMBL/GenBank/DDBJ databases">
        <authorList>
            <person name="Sun Q."/>
            <person name="Kim S."/>
        </authorList>
    </citation>
    <scope>NUCLEOTIDE SEQUENCE</scope>
    <source>
        <strain evidence="4">KCTC 12719</strain>
    </source>
</reference>
<organism evidence="4 5">
    <name type="scientific">Salinimicrobium marinum</name>
    <dbReference type="NCBI Taxonomy" id="680283"/>
    <lineage>
        <taxon>Bacteria</taxon>
        <taxon>Pseudomonadati</taxon>
        <taxon>Bacteroidota</taxon>
        <taxon>Flavobacteriia</taxon>
        <taxon>Flavobacteriales</taxon>
        <taxon>Flavobacteriaceae</taxon>
        <taxon>Salinimicrobium</taxon>
    </lineage>
</organism>
<feature type="compositionally biased region" description="Acidic residues" evidence="1">
    <location>
        <begin position="353"/>
        <end position="366"/>
    </location>
</feature>
<dbReference type="InterPro" id="IPR036691">
    <property type="entry name" value="Endo/exonu/phosph_ase_sf"/>
</dbReference>
<dbReference type="InterPro" id="IPR005135">
    <property type="entry name" value="Endo/exonuclease/phosphatase"/>
</dbReference>
<gene>
    <name evidence="4" type="ORF">GCM10007103_12250</name>
</gene>
<feature type="region of interest" description="Disordered" evidence="1">
    <location>
        <begin position="328"/>
        <end position="366"/>
    </location>
</feature>
<proteinExistence type="predicted"/>
<dbReference type="RefSeq" id="WP_189603815.1">
    <property type="nucleotide sequence ID" value="NZ_BMXB01000002.1"/>
</dbReference>
<keyword evidence="2" id="KW-0472">Membrane</keyword>
<keyword evidence="4" id="KW-0540">Nuclease</keyword>
<keyword evidence="4" id="KW-0255">Endonuclease</keyword>
<dbReference type="Gene3D" id="3.60.10.10">
    <property type="entry name" value="Endonuclease/exonuclease/phosphatase"/>
    <property type="match status" value="1"/>
</dbReference>
<dbReference type="SUPFAM" id="SSF56219">
    <property type="entry name" value="DNase I-like"/>
    <property type="match status" value="1"/>
</dbReference>
<dbReference type="Proteomes" id="UP000610456">
    <property type="component" value="Unassembled WGS sequence"/>
</dbReference>
<name>A0A918VV48_9FLAO</name>
<accession>A0A918VV48</accession>
<dbReference type="EMBL" id="BMXB01000002">
    <property type="protein sequence ID" value="GHA32150.1"/>
    <property type="molecule type" value="Genomic_DNA"/>
</dbReference>
<keyword evidence="4" id="KW-0378">Hydrolase</keyword>
<feature type="transmembrane region" description="Helical" evidence="2">
    <location>
        <begin position="7"/>
        <end position="30"/>
    </location>
</feature>
<keyword evidence="2" id="KW-1133">Transmembrane helix</keyword>
<evidence type="ECO:0000313" key="5">
    <source>
        <dbReference type="Proteomes" id="UP000610456"/>
    </source>
</evidence>
<keyword evidence="2" id="KW-0812">Transmembrane</keyword>
<dbReference type="Pfam" id="PF03372">
    <property type="entry name" value="Exo_endo_phos"/>
    <property type="match status" value="1"/>
</dbReference>
<protein>
    <submittedName>
        <fullName evidence="4">Endonuclease</fullName>
    </submittedName>
</protein>
<sequence length="366" mass="42702">MNFKFILQLLGIIAVLFTLFPFVAVDFWWIRIFDFPHTQLTIFTFVAFMVYFFRFDIKSWQDYVFTLVLAGCFIFQLSKIYPYTSFAEYEVKLNEQTDPHNSIRILASNVLQKNKDHKALLKEILLHQPNLIVLTETNERWRNDIYSGIKELYPYKVEVPLDNTYGMLLYSNYPLENPEVKYLVDDSIPSIHSILVLPSGEKVQLHAIHPTPPTPQHNPSSADRDSEMMKVAKFAHEATLPVIVTGDFNDVAWSETTTLFQEVSGLLDPRKGRGFFNTYNANSWIMRWPLDHLFVSEEFRLHAMEIGNHIGSDHYPLYINLSFEPQGAAIQKTEEPSQTEMETAEQQIQNEEKENEEEEEEEEEED</sequence>
<evidence type="ECO:0000256" key="2">
    <source>
        <dbReference type="SAM" id="Phobius"/>
    </source>
</evidence>
<feature type="transmembrane region" description="Helical" evidence="2">
    <location>
        <begin position="60"/>
        <end position="78"/>
    </location>
</feature>
<dbReference type="GO" id="GO:0004519">
    <property type="term" value="F:endonuclease activity"/>
    <property type="evidence" value="ECO:0007669"/>
    <property type="project" value="UniProtKB-KW"/>
</dbReference>
<comment type="caution">
    <text evidence="4">The sequence shown here is derived from an EMBL/GenBank/DDBJ whole genome shotgun (WGS) entry which is preliminary data.</text>
</comment>
<dbReference type="AlphaFoldDB" id="A0A918VV48"/>
<evidence type="ECO:0000313" key="4">
    <source>
        <dbReference type="EMBL" id="GHA32150.1"/>
    </source>
</evidence>
<feature type="compositionally biased region" description="Polar residues" evidence="1">
    <location>
        <begin position="336"/>
        <end position="349"/>
    </location>
</feature>